<feature type="compositionally biased region" description="Basic and acidic residues" evidence="1">
    <location>
        <begin position="113"/>
        <end position="129"/>
    </location>
</feature>
<dbReference type="Proteomes" id="UP000315522">
    <property type="component" value="Unassembled WGS sequence"/>
</dbReference>
<evidence type="ECO:0000313" key="4">
    <source>
        <dbReference type="EMBL" id="TVY94194.1"/>
    </source>
</evidence>
<dbReference type="Pfam" id="PF25289">
    <property type="entry name" value="DUF7877"/>
    <property type="match status" value="1"/>
</dbReference>
<feature type="compositionally biased region" description="Polar residues" evidence="1">
    <location>
        <begin position="767"/>
        <end position="781"/>
    </location>
</feature>
<comment type="caution">
    <text evidence="4">The sequence shown here is derived from an EMBL/GenBank/DDBJ whole genome shotgun (WGS) entry which is preliminary data.</text>
</comment>
<feature type="compositionally biased region" description="Polar residues" evidence="1">
    <location>
        <begin position="15"/>
        <end position="24"/>
    </location>
</feature>
<feature type="region of interest" description="Disordered" evidence="1">
    <location>
        <begin position="621"/>
        <end position="862"/>
    </location>
</feature>
<feature type="region of interest" description="Disordered" evidence="1">
    <location>
        <begin position="885"/>
        <end position="927"/>
    </location>
</feature>
<protein>
    <submittedName>
        <fullName evidence="4">Uncharacterized protein</fullName>
    </submittedName>
</protein>
<feature type="compositionally biased region" description="Polar residues" evidence="1">
    <location>
        <begin position="711"/>
        <end position="734"/>
    </location>
</feature>
<evidence type="ECO:0000256" key="1">
    <source>
        <dbReference type="SAM" id="MobiDB-lite"/>
    </source>
</evidence>
<dbReference type="Pfam" id="PF25009">
    <property type="entry name" value="DUF7785"/>
    <property type="match status" value="1"/>
</dbReference>
<reference evidence="4 5" key="1">
    <citation type="submission" date="2018-05" db="EMBL/GenBank/DDBJ databases">
        <title>Genome sequencing and assembly of the regulated plant pathogen Lachnellula willkommii and related sister species for the development of diagnostic species identification markers.</title>
        <authorList>
            <person name="Giroux E."/>
            <person name="Bilodeau G."/>
        </authorList>
    </citation>
    <scope>NUCLEOTIDE SEQUENCE [LARGE SCALE GENOMIC DNA]</scope>
    <source>
        <strain evidence="4 5">CBS 172.35</strain>
    </source>
</reference>
<name>A0A559MMK6_9HELO</name>
<proteinExistence type="predicted"/>
<keyword evidence="5" id="KW-1185">Reference proteome</keyword>
<feature type="compositionally biased region" description="Polar residues" evidence="1">
    <location>
        <begin position="822"/>
        <end position="862"/>
    </location>
</feature>
<feature type="region of interest" description="Disordered" evidence="1">
    <location>
        <begin position="107"/>
        <end position="133"/>
    </location>
</feature>
<dbReference type="AlphaFoldDB" id="A0A559MMK6"/>
<sequence length="927" mass="100322">MASVNGVLSPPPQQPESENLSPNTEAILLSAKRKRDGSIEAQNNVNSVSDSKDIDQTAPSIEESQSLVRDLVDVLKAPAIKPPSPLDTLFIYYTADHKDRHDIVPSILSQPLPHRESSEPQAKRHKAEDGTETPISSSILTLVSSNVYTGLDDVLKDIDIAVSAVKEKLQTPNDVLRIEQSHSELSTKASAFKKRAHELVAREKAFSAASRVNGAASTSNSRANGSLGVKASTEINVGSTNTKTVLTLYGNAPGPKQLFSSFQAEDANGEKRELVQTLRRAPLPAGISTTDIVSIPFNNLVEDNRRNTLGDAFPTPPNVPALQPPKPSKVANTRSSTVGWYQPAAADPQRRAGTYFTQNITPGVWLDYSNASSPQSSKKKQRDRAMSLGGAKAPQLDAEPAESEAAKLDAIFRSVYSSFAPTKDDSAAVAPTGVIDRIWWQQVGQRNYERLIENEANIDPVTGTESEARPLVDEDEELKEFEKLAETWESDTVDPTLLPVEARYEKSFEEKSVDEILEGISELLETLSSFQRKRHMSLNPSNRPAGLLSAPDTSTLGTPTKPTDSEQNTYEIIRAQLKMMIQSLPPYAVAKLNGDQLADLNISTKIEVHLDDYRGVLEEDEQARAKAPATSVAVPRSSTSSLHRGSPSALYGNQYSASRPPAAGTHQYYGGGTSTPVRAPPPLPRAPSAGQVPYQAPRPAAPAPYRPQGYGTPNFQQRAPQPVQHQYPQTSGAQYMTPGAQPYMRPTAQGYQGVPQSAPPAPMNGRYPSQPTYPHQTQGQNGIDYHRFANGSQIPRQNSPPNQMYGQSSQPNHAQAHPAYSGHSTPTPGTAQTRQSYLQNQVPNGSTPQATPAQYSQPRQTTGYSTFMSQEQQQLMLERQRAQLANQQQARHAAQAAQAVINNGSDARSPSTPAAQINGSSAVAAGL</sequence>
<evidence type="ECO:0000259" key="2">
    <source>
        <dbReference type="Pfam" id="PF25009"/>
    </source>
</evidence>
<feature type="compositionally biased region" description="Polar residues" evidence="1">
    <location>
        <begin position="40"/>
        <end position="49"/>
    </location>
</feature>
<feature type="domain" description="DUF7877" evidence="3">
    <location>
        <begin position="100"/>
        <end position="199"/>
    </location>
</feature>
<evidence type="ECO:0000313" key="5">
    <source>
        <dbReference type="Proteomes" id="UP000315522"/>
    </source>
</evidence>
<feature type="compositionally biased region" description="Pro residues" evidence="1">
    <location>
        <begin position="314"/>
        <end position="327"/>
    </location>
</feature>
<evidence type="ECO:0000259" key="3">
    <source>
        <dbReference type="Pfam" id="PF25289"/>
    </source>
</evidence>
<dbReference type="InterPro" id="IPR057199">
    <property type="entry name" value="DUF7877"/>
</dbReference>
<feature type="region of interest" description="Disordered" evidence="1">
    <location>
        <begin position="1"/>
        <end position="61"/>
    </location>
</feature>
<feature type="compositionally biased region" description="Polar residues" evidence="1">
    <location>
        <begin position="900"/>
        <end position="921"/>
    </location>
</feature>
<dbReference type="EMBL" id="QGML01000033">
    <property type="protein sequence ID" value="TVY94194.1"/>
    <property type="molecule type" value="Genomic_DNA"/>
</dbReference>
<feature type="region of interest" description="Disordered" evidence="1">
    <location>
        <begin position="310"/>
        <end position="336"/>
    </location>
</feature>
<organism evidence="4 5">
    <name type="scientific">Lachnellula willkommii</name>
    <dbReference type="NCBI Taxonomy" id="215461"/>
    <lineage>
        <taxon>Eukaryota</taxon>
        <taxon>Fungi</taxon>
        <taxon>Dikarya</taxon>
        <taxon>Ascomycota</taxon>
        <taxon>Pezizomycotina</taxon>
        <taxon>Leotiomycetes</taxon>
        <taxon>Helotiales</taxon>
        <taxon>Lachnaceae</taxon>
        <taxon>Lachnellula</taxon>
    </lineage>
</organism>
<gene>
    <name evidence="4" type="ORF">LAWI1_G000569</name>
</gene>
<accession>A0A559MMK6</accession>
<feature type="region of interest" description="Disordered" evidence="1">
    <location>
        <begin position="535"/>
        <end position="566"/>
    </location>
</feature>
<feature type="compositionally biased region" description="Polar residues" evidence="1">
    <location>
        <begin position="790"/>
        <end position="813"/>
    </location>
</feature>
<dbReference type="InterPro" id="IPR056687">
    <property type="entry name" value="DUF7785"/>
</dbReference>
<feature type="region of interest" description="Disordered" evidence="1">
    <location>
        <begin position="370"/>
        <end position="401"/>
    </location>
</feature>
<feature type="compositionally biased region" description="Polar residues" evidence="1">
    <location>
        <begin position="551"/>
        <end position="566"/>
    </location>
</feature>
<feature type="compositionally biased region" description="Low complexity" evidence="1">
    <location>
        <begin position="885"/>
        <end position="899"/>
    </location>
</feature>
<feature type="domain" description="DUF7785" evidence="2">
    <location>
        <begin position="510"/>
        <end position="608"/>
    </location>
</feature>